<organism evidence="2 3">
    <name type="scientific">Caballeronia glathei</name>
    <dbReference type="NCBI Taxonomy" id="60547"/>
    <lineage>
        <taxon>Bacteria</taxon>
        <taxon>Pseudomonadati</taxon>
        <taxon>Pseudomonadota</taxon>
        <taxon>Betaproteobacteria</taxon>
        <taxon>Burkholderiales</taxon>
        <taxon>Burkholderiaceae</taxon>
        <taxon>Caballeronia</taxon>
    </lineage>
</organism>
<reference evidence="2 3" key="1">
    <citation type="submission" date="2014-03" db="EMBL/GenBank/DDBJ databases">
        <title>Draft Genome Sequences of Four Burkholderia Strains.</title>
        <authorList>
            <person name="Liu X.Y."/>
            <person name="Li C.X."/>
            <person name="Xu J.H."/>
        </authorList>
    </citation>
    <scope>NUCLEOTIDE SEQUENCE [LARGE SCALE GENOMIC DNA]</scope>
    <source>
        <strain evidence="2 3">DSM 50014</strain>
    </source>
</reference>
<dbReference type="InterPro" id="IPR000847">
    <property type="entry name" value="LysR_HTH_N"/>
</dbReference>
<dbReference type="InterPro" id="IPR036390">
    <property type="entry name" value="WH_DNA-bd_sf"/>
</dbReference>
<name>A0A069PF52_9BURK</name>
<dbReference type="Proteomes" id="UP000027466">
    <property type="component" value="Unassembled WGS sequence"/>
</dbReference>
<accession>A0A069PF52</accession>
<dbReference type="EMBL" id="JFHC01000064">
    <property type="protein sequence ID" value="KDR39180.1"/>
    <property type="molecule type" value="Genomic_DNA"/>
</dbReference>
<dbReference type="GO" id="GO:0003700">
    <property type="term" value="F:DNA-binding transcription factor activity"/>
    <property type="evidence" value="ECO:0007669"/>
    <property type="project" value="InterPro"/>
</dbReference>
<keyword evidence="3" id="KW-1185">Reference proteome</keyword>
<dbReference type="Gene3D" id="1.10.10.10">
    <property type="entry name" value="Winged helix-like DNA-binding domain superfamily/Winged helix DNA-binding domain"/>
    <property type="match status" value="1"/>
</dbReference>
<feature type="domain" description="HTH lysR-type" evidence="1">
    <location>
        <begin position="13"/>
        <end position="51"/>
    </location>
</feature>
<dbReference type="Gene3D" id="3.60.21.10">
    <property type="match status" value="1"/>
</dbReference>
<comment type="caution">
    <text evidence="2">The sequence shown here is derived from an EMBL/GenBank/DDBJ whole genome shotgun (WGS) entry which is preliminary data.</text>
</comment>
<dbReference type="AlphaFoldDB" id="A0A069PF52"/>
<dbReference type="PROSITE" id="PS50931">
    <property type="entry name" value="HTH_LYSR"/>
    <property type="match status" value="1"/>
</dbReference>
<proteinExistence type="predicted"/>
<protein>
    <recommendedName>
        <fullName evidence="1">HTH lysR-type domain-containing protein</fullName>
    </recommendedName>
</protein>
<evidence type="ECO:0000313" key="2">
    <source>
        <dbReference type="EMBL" id="KDR39180.1"/>
    </source>
</evidence>
<dbReference type="SUPFAM" id="SSF46785">
    <property type="entry name" value="Winged helix' DNA-binding domain"/>
    <property type="match status" value="1"/>
</dbReference>
<dbReference type="SUPFAM" id="SSF56300">
    <property type="entry name" value="Metallo-dependent phosphatases"/>
    <property type="match status" value="1"/>
</dbReference>
<dbReference type="RefSeq" id="WP_051672868.1">
    <property type="nucleotide sequence ID" value="NZ_CADFFX010000020.1"/>
</dbReference>
<dbReference type="Pfam" id="PF00126">
    <property type="entry name" value="HTH_1"/>
    <property type="match status" value="1"/>
</dbReference>
<sequence length="389" mass="43870">MTDQNLRKWATDRELKYLDAIEEQGSRTKAAKKLGLHHSTVARAIELLEKRAARSGYAPAYNMTHPAPDGFLTKGTSTYFGKDGQQGGQWVKTDIDRERQAEIMREAFGAMAENVPRLAPIKRPKKTIDNLCNLIVFTDYHLGQLSWHREGGADWDLKIAESLLRDSFIHMVETAPQAKTCILTIQGDFLHSDGLLPLTPAHKNVLDTDGRFSKIVASAIRVLRHLIDHALAKHETVHLVMCEGNHDEASSVWLRQMFAALYEKEPRLTVNDSELPFYVHQHGEIMLAFHHGHKVNNEQLPMLFAAQFPKVWGATTKRYAHCGHRHHVDEKEYSGMIVTQHPTLSARDAHSARGGYISQRAASAITYHEKFGQVARTIVTPEMFDSAES</sequence>
<dbReference type="InterPro" id="IPR036388">
    <property type="entry name" value="WH-like_DNA-bd_sf"/>
</dbReference>
<evidence type="ECO:0000313" key="3">
    <source>
        <dbReference type="Proteomes" id="UP000027466"/>
    </source>
</evidence>
<gene>
    <name evidence="2" type="ORF">BG61_34265</name>
</gene>
<evidence type="ECO:0000259" key="1">
    <source>
        <dbReference type="PROSITE" id="PS50931"/>
    </source>
</evidence>
<dbReference type="STRING" id="60547.GCA_000751215_02945"/>
<dbReference type="InterPro" id="IPR029052">
    <property type="entry name" value="Metallo-depent_PP-like"/>
</dbReference>